<keyword evidence="5" id="KW-1185">Reference proteome</keyword>
<evidence type="ECO:0000256" key="1">
    <source>
        <dbReference type="ARBA" id="ARBA00010990"/>
    </source>
</evidence>
<dbReference type="Proteomes" id="UP001145087">
    <property type="component" value="Unassembled WGS sequence"/>
</dbReference>
<feature type="domain" description="4'-phosphopantetheinyl transferase" evidence="3">
    <location>
        <begin position="104"/>
        <end position="197"/>
    </location>
</feature>
<comment type="similarity">
    <text evidence="1">Belongs to the P-Pant transferase superfamily. Gsp/Sfp/HetI/AcpT family.</text>
</comment>
<dbReference type="EMBL" id="JAPOHD010000059">
    <property type="protein sequence ID" value="MCY1722529.1"/>
    <property type="molecule type" value="Genomic_DNA"/>
</dbReference>
<dbReference type="GO" id="GO:0008897">
    <property type="term" value="F:holo-[acyl-carrier-protein] synthase activity"/>
    <property type="evidence" value="ECO:0007669"/>
    <property type="project" value="InterPro"/>
</dbReference>
<evidence type="ECO:0000259" key="3">
    <source>
        <dbReference type="Pfam" id="PF01648"/>
    </source>
</evidence>
<accession>A0A9X3F8H8</accession>
<dbReference type="SUPFAM" id="SSF56214">
    <property type="entry name" value="4'-phosphopantetheinyl transferase"/>
    <property type="match status" value="2"/>
</dbReference>
<gene>
    <name evidence="4" type="ORF">OU798_19420</name>
</gene>
<reference evidence="4" key="1">
    <citation type="submission" date="2022-11" db="EMBL/GenBank/DDBJ databases">
        <title>Marilongibacter aestuarii gen. nov., sp. nov., isolated from tidal flat sediment.</title>
        <authorList>
            <person name="Jiayan W."/>
        </authorList>
    </citation>
    <scope>NUCLEOTIDE SEQUENCE</scope>
    <source>
        <strain evidence="4">Z1-6</strain>
    </source>
</reference>
<evidence type="ECO:0000256" key="2">
    <source>
        <dbReference type="ARBA" id="ARBA00022679"/>
    </source>
</evidence>
<dbReference type="PANTHER" id="PTHR12215">
    <property type="entry name" value="PHOSPHOPANTETHEINE TRANSFERASE"/>
    <property type="match status" value="1"/>
</dbReference>
<dbReference type="Pfam" id="PF01648">
    <property type="entry name" value="ACPS"/>
    <property type="match status" value="1"/>
</dbReference>
<dbReference type="PANTHER" id="PTHR12215:SF10">
    <property type="entry name" value="L-AMINOADIPATE-SEMIALDEHYDE DEHYDROGENASE-PHOSPHOPANTETHEINYL TRANSFERASE"/>
    <property type="match status" value="1"/>
</dbReference>
<evidence type="ECO:0000313" key="4">
    <source>
        <dbReference type="EMBL" id="MCY1722529.1"/>
    </source>
</evidence>
<dbReference type="AlphaFoldDB" id="A0A9X3F8H8"/>
<dbReference type="InterPro" id="IPR037143">
    <property type="entry name" value="4-PPantetheinyl_Trfase_dom_sf"/>
</dbReference>
<dbReference type="GO" id="GO:0000287">
    <property type="term" value="F:magnesium ion binding"/>
    <property type="evidence" value="ECO:0007669"/>
    <property type="project" value="InterPro"/>
</dbReference>
<organism evidence="4 5">
    <name type="scientific">Draconibacterium aestuarii</name>
    <dbReference type="NCBI Taxonomy" id="2998507"/>
    <lineage>
        <taxon>Bacteria</taxon>
        <taxon>Pseudomonadati</taxon>
        <taxon>Bacteroidota</taxon>
        <taxon>Bacteroidia</taxon>
        <taxon>Marinilabiliales</taxon>
        <taxon>Prolixibacteraceae</taxon>
        <taxon>Draconibacterium</taxon>
    </lineage>
</organism>
<dbReference type="InterPro" id="IPR008278">
    <property type="entry name" value="4-PPantetheinyl_Trfase_dom"/>
</dbReference>
<dbReference type="GO" id="GO:0005829">
    <property type="term" value="C:cytosol"/>
    <property type="evidence" value="ECO:0007669"/>
    <property type="project" value="TreeGrafter"/>
</dbReference>
<name>A0A9X3F8H8_9BACT</name>
<dbReference type="RefSeq" id="WP_343334854.1">
    <property type="nucleotide sequence ID" value="NZ_JAPOHD010000059.1"/>
</dbReference>
<comment type="caution">
    <text evidence="4">The sequence shown here is derived from an EMBL/GenBank/DDBJ whole genome shotgun (WGS) entry which is preliminary data.</text>
</comment>
<dbReference type="GO" id="GO:0019878">
    <property type="term" value="P:lysine biosynthetic process via aminoadipic acid"/>
    <property type="evidence" value="ECO:0007669"/>
    <property type="project" value="TreeGrafter"/>
</dbReference>
<dbReference type="InterPro" id="IPR050559">
    <property type="entry name" value="P-Pant_transferase_sf"/>
</dbReference>
<dbReference type="Gene3D" id="3.90.470.20">
    <property type="entry name" value="4'-phosphopantetheinyl transferase domain"/>
    <property type="match status" value="2"/>
</dbReference>
<sequence length="210" mass="24425">MPFVKEINTPEGKIAIWNLNDSTKELGSYCSLSNSDQEKLNNITSERRKKEFLASRILVKKLTGSNQQIIYNKSGKPFLKDREKHISISHSANFAVVFISERKIGIDIEQTDRNIDRIAARFLHHKEKDFISMLENQQFAKILFWAAKEAIFKCADSVGIQFNKQIRIADFDIERSRKFNGTLMNSTKNIQYELHYLIIENNVMVYCVEQ</sequence>
<evidence type="ECO:0000313" key="5">
    <source>
        <dbReference type="Proteomes" id="UP001145087"/>
    </source>
</evidence>
<proteinExistence type="inferred from homology"/>
<protein>
    <submittedName>
        <fullName evidence="4">4'-phosphopantetheinyl transferase superfamily protein</fullName>
    </submittedName>
</protein>
<keyword evidence="2 4" id="KW-0808">Transferase</keyword>